<keyword evidence="6" id="KW-0170">Cobalt</keyword>
<dbReference type="Gene3D" id="3.20.70.20">
    <property type="match status" value="2"/>
</dbReference>
<gene>
    <name evidence="9" type="ORF">COW83_01440</name>
</gene>
<accession>A0A2H0DW70</accession>
<evidence type="ECO:0000256" key="7">
    <source>
        <dbReference type="PROSITE-ProRule" id="PRU00492"/>
    </source>
</evidence>
<dbReference type="InterPro" id="IPR005144">
    <property type="entry name" value="ATP-cone_dom"/>
</dbReference>
<dbReference type="EMBL" id="PCTR01000049">
    <property type="protein sequence ID" value="PIP85969.1"/>
    <property type="molecule type" value="Genomic_DNA"/>
</dbReference>
<evidence type="ECO:0000313" key="9">
    <source>
        <dbReference type="EMBL" id="PIP85969.1"/>
    </source>
</evidence>
<dbReference type="Gene3D" id="3.90.1390.10">
    <property type="entry name" value="b-12 dependent (class ii) ribonucleotide reductase, chain A, domain 3"/>
    <property type="match status" value="1"/>
</dbReference>
<dbReference type="Proteomes" id="UP000231136">
    <property type="component" value="Unassembled WGS sequence"/>
</dbReference>
<dbReference type="GO" id="GO:0031419">
    <property type="term" value="F:cobalamin binding"/>
    <property type="evidence" value="ECO:0007669"/>
    <property type="project" value="UniProtKB-KW"/>
</dbReference>
<dbReference type="SUPFAM" id="SSF51998">
    <property type="entry name" value="PFL-like glycyl radical enzymes"/>
    <property type="match status" value="1"/>
</dbReference>
<proteinExistence type="predicted"/>
<dbReference type="GO" id="GO:0004748">
    <property type="term" value="F:ribonucleoside-diphosphate reductase activity, thioredoxin disulfide as acceptor"/>
    <property type="evidence" value="ECO:0007669"/>
    <property type="project" value="TreeGrafter"/>
</dbReference>
<dbReference type="PANTHER" id="PTHR43371">
    <property type="entry name" value="VITAMIN B12-DEPENDENT RIBONUCLEOTIDE REDUCTASE"/>
    <property type="match status" value="1"/>
</dbReference>
<dbReference type="PROSITE" id="PS51161">
    <property type="entry name" value="ATP_CONE"/>
    <property type="match status" value="1"/>
</dbReference>
<keyword evidence="3 7" id="KW-0547">Nucleotide-binding</keyword>
<protein>
    <submittedName>
        <fullName evidence="9">Recombinase</fullName>
    </submittedName>
</protein>
<evidence type="ECO:0000256" key="2">
    <source>
        <dbReference type="ARBA" id="ARBA00022628"/>
    </source>
</evidence>
<dbReference type="PANTHER" id="PTHR43371:SF1">
    <property type="entry name" value="RIBONUCLEOSIDE-DIPHOSPHATE REDUCTASE"/>
    <property type="match status" value="1"/>
</dbReference>
<reference evidence="9 10" key="1">
    <citation type="submission" date="2017-09" db="EMBL/GenBank/DDBJ databases">
        <title>Depth-based differentiation of microbial function through sediment-hosted aquifers and enrichment of novel symbionts in the deep terrestrial subsurface.</title>
        <authorList>
            <person name="Probst A.J."/>
            <person name="Ladd B."/>
            <person name="Jarett J.K."/>
            <person name="Geller-Mcgrath D.E."/>
            <person name="Sieber C.M."/>
            <person name="Emerson J.B."/>
            <person name="Anantharaman K."/>
            <person name="Thomas B.C."/>
            <person name="Malmstrom R."/>
            <person name="Stieglmeier M."/>
            <person name="Klingl A."/>
            <person name="Woyke T."/>
            <person name="Ryan C.M."/>
            <person name="Banfield J.F."/>
        </authorList>
    </citation>
    <scope>NUCLEOTIDE SEQUENCE [LARGE SCALE GENOMIC DNA]</scope>
    <source>
        <strain evidence="9">CG22_combo_CG10-13_8_21_14_all_43_12</strain>
    </source>
</reference>
<dbReference type="GO" id="GO:0005524">
    <property type="term" value="F:ATP binding"/>
    <property type="evidence" value="ECO:0007669"/>
    <property type="project" value="UniProtKB-UniRule"/>
</dbReference>
<comment type="cofactor">
    <cofactor evidence="1">
        <name>adenosylcob(III)alamin</name>
        <dbReference type="ChEBI" id="CHEBI:18408"/>
    </cofactor>
</comment>
<dbReference type="Pfam" id="PF03477">
    <property type="entry name" value="ATP-cone"/>
    <property type="match status" value="1"/>
</dbReference>
<evidence type="ECO:0000256" key="6">
    <source>
        <dbReference type="ARBA" id="ARBA00023285"/>
    </source>
</evidence>
<keyword evidence="2" id="KW-0846">Cobalamin</keyword>
<feature type="domain" description="ATP-cone" evidence="8">
    <location>
        <begin position="21"/>
        <end position="111"/>
    </location>
</feature>
<evidence type="ECO:0000256" key="3">
    <source>
        <dbReference type="ARBA" id="ARBA00022741"/>
    </source>
</evidence>
<evidence type="ECO:0000313" key="10">
    <source>
        <dbReference type="Proteomes" id="UP000231136"/>
    </source>
</evidence>
<dbReference type="AlphaFoldDB" id="A0A2H0DW70"/>
<comment type="caution">
    <text evidence="9">The sequence shown here is derived from an EMBL/GenBank/DDBJ whole genome shotgun (WGS) entry which is preliminary data.</text>
</comment>
<evidence type="ECO:0000259" key="8">
    <source>
        <dbReference type="PROSITE" id="PS51161"/>
    </source>
</evidence>
<keyword evidence="5" id="KW-0560">Oxidoreductase</keyword>
<sequence length="759" mass="86135">MKTSKKIKDKTSEKIKIEFPKTIVKRDGRVVPFEVQKIEKAIRSCFDDLNRESSTSIIELAKRVVNIIGAKYSKPTVEQVQDIVELVLQAAGEFEAAKNYIIYRVEHAKLRDSRPIPKEVAKAFSESDIYFENQIQKFQFFDKYSRFNYDLGRRETWKETVDRSVDFLHELSGGKLGADVYKRIRKAILEMKATPSMRLLAMAGPAARRNNISIYNCSYQPVDNIDSFVEALIISMNGCGVGFSVENRYVENLPRVKRQDGLETKQLLIDDSTEGWAEALKTGLQTWFDGGDIKFDYSALRPAGGILRTKGGRSSGPEPLRRMLEFVRERIFSRQGSFLRAIDAHDMMCEVGNAAVSGGMRRTAMISLFDFDDKEMWNSKTGDFERDNSQRWNANNSAVWPLSGLTQFEVMTQMLEMVKSGRGEPGIFNRQSALDMRPARRSPAEFGTNPCGEIILRPFEFCNLSIAIARREDTYESLKEKVEVAAIIGTIQAMATNFLGLRSTWKKNCEEERLLGVDINGQMDSSVAQDSAVQNRLRQVAIETNRVMSEKLGVNQAAAVTCVKPSGNSSQLFNCSSGIHARWAPYYVRNIRVNTHSSIYTVLKSEKVPMDPENGQTSETANTWVIHFPVKSPDGAVTRKSFSAVAQCEYWLQNKINWTEHNPSVTITYHPDEVIDLIKWVWEHRNLIGGMAFLPAFDAAYSQMPYQEIDKEEYERLKFAFPPIDFSKLFRYEEEDYTKAAQELACVAGCDIDPTEGKI</sequence>
<evidence type="ECO:0000256" key="5">
    <source>
        <dbReference type="ARBA" id="ARBA00023002"/>
    </source>
</evidence>
<organism evidence="9 10">
    <name type="scientific">Candidatus Collierbacteria bacterium CG22_combo_CG10-13_8_21_14_all_43_12</name>
    <dbReference type="NCBI Taxonomy" id="1974537"/>
    <lineage>
        <taxon>Bacteria</taxon>
        <taxon>Candidatus Collieribacteriota</taxon>
    </lineage>
</organism>
<evidence type="ECO:0000256" key="1">
    <source>
        <dbReference type="ARBA" id="ARBA00001922"/>
    </source>
</evidence>
<dbReference type="InterPro" id="IPR050862">
    <property type="entry name" value="RdRp_reductase_class-2"/>
</dbReference>
<dbReference type="CDD" id="cd07177">
    <property type="entry name" value="terB_like"/>
    <property type="match status" value="1"/>
</dbReference>
<evidence type="ECO:0000256" key="4">
    <source>
        <dbReference type="ARBA" id="ARBA00022840"/>
    </source>
</evidence>
<name>A0A2H0DW70_9BACT</name>
<keyword evidence="4 7" id="KW-0067">ATP-binding</keyword>